<reference evidence="12 13" key="1">
    <citation type="submission" date="2016-06" db="EMBL/GenBank/DDBJ databases">
        <title>Respiratory ammonification of nitrate coupled to the oxidation of elemental sulfur in deep-sea autotrophic thermophilic bacteria.</title>
        <authorList>
            <person name="Slobodkina G.B."/>
            <person name="Mardanov A.V."/>
            <person name="Ravin N.V."/>
            <person name="Frolova A.A."/>
            <person name="Viryasiv M.B."/>
            <person name="Chernyh N.A."/>
            <person name="Bonch-Osmolovskaya E.A."/>
            <person name="Slobodkin A.I."/>
        </authorList>
    </citation>
    <scope>NUCLEOTIDE SEQUENCE [LARGE SCALE GENOMIC DNA]</scope>
    <source>
        <strain evidence="12 13">S69</strain>
    </source>
</reference>
<dbReference type="GO" id="GO:0016020">
    <property type="term" value="C:membrane"/>
    <property type="evidence" value="ECO:0007669"/>
    <property type="project" value="UniProtKB-SubCell"/>
</dbReference>
<dbReference type="SMART" id="SM00388">
    <property type="entry name" value="HisKA"/>
    <property type="match status" value="1"/>
</dbReference>
<name>A0A1B9F350_9BACT</name>
<dbReference type="Pfam" id="PF00672">
    <property type="entry name" value="HAMP"/>
    <property type="match status" value="1"/>
</dbReference>
<keyword evidence="7" id="KW-0902">Two-component regulatory system</keyword>
<dbReference type="CDD" id="cd00075">
    <property type="entry name" value="HATPase"/>
    <property type="match status" value="1"/>
</dbReference>
<dbReference type="InterPro" id="IPR003594">
    <property type="entry name" value="HATPase_dom"/>
</dbReference>
<keyword evidence="8" id="KW-0175">Coiled coil</keyword>
<evidence type="ECO:0000259" key="10">
    <source>
        <dbReference type="PROSITE" id="PS50109"/>
    </source>
</evidence>
<evidence type="ECO:0000256" key="4">
    <source>
        <dbReference type="ARBA" id="ARBA00022553"/>
    </source>
</evidence>
<keyword evidence="4" id="KW-0597">Phosphoprotein</keyword>
<gene>
    <name evidence="12" type="ORF">DBT_2317</name>
</gene>
<evidence type="ECO:0000256" key="8">
    <source>
        <dbReference type="SAM" id="Coils"/>
    </source>
</evidence>
<dbReference type="PRINTS" id="PR00344">
    <property type="entry name" value="BCTRLSENSOR"/>
</dbReference>
<dbReference type="EMBL" id="MAGO01000015">
    <property type="protein sequence ID" value="OCC14245.1"/>
    <property type="molecule type" value="Genomic_DNA"/>
</dbReference>
<dbReference type="InterPro" id="IPR036097">
    <property type="entry name" value="HisK_dim/P_sf"/>
</dbReference>
<dbReference type="Pfam" id="PF11845">
    <property type="entry name" value="Tll0287-like"/>
    <property type="match status" value="1"/>
</dbReference>
<dbReference type="InterPro" id="IPR005467">
    <property type="entry name" value="His_kinase_dom"/>
</dbReference>
<evidence type="ECO:0000256" key="3">
    <source>
        <dbReference type="ARBA" id="ARBA00012438"/>
    </source>
</evidence>
<dbReference type="PROSITE" id="PS50109">
    <property type="entry name" value="HIS_KIN"/>
    <property type="match status" value="1"/>
</dbReference>
<dbReference type="GO" id="GO:0000155">
    <property type="term" value="F:phosphorelay sensor kinase activity"/>
    <property type="evidence" value="ECO:0007669"/>
    <property type="project" value="InterPro"/>
</dbReference>
<keyword evidence="5" id="KW-0808">Transferase</keyword>
<dbReference type="InterPro" id="IPR050736">
    <property type="entry name" value="Sensor_HK_Regulatory"/>
</dbReference>
<dbReference type="PROSITE" id="PS50885">
    <property type="entry name" value="HAMP"/>
    <property type="match status" value="1"/>
</dbReference>
<accession>A0A1B9F350</accession>
<evidence type="ECO:0000256" key="2">
    <source>
        <dbReference type="ARBA" id="ARBA00004370"/>
    </source>
</evidence>
<dbReference type="Pfam" id="PF02518">
    <property type="entry name" value="HATPase_c"/>
    <property type="match status" value="1"/>
</dbReference>
<dbReference type="Gene3D" id="6.10.340.10">
    <property type="match status" value="1"/>
</dbReference>
<keyword evidence="9" id="KW-1133">Transmembrane helix</keyword>
<evidence type="ECO:0000256" key="6">
    <source>
        <dbReference type="ARBA" id="ARBA00022777"/>
    </source>
</evidence>
<dbReference type="InterPro" id="IPR004358">
    <property type="entry name" value="Sig_transdc_His_kin-like_C"/>
</dbReference>
<dbReference type="Proteomes" id="UP000093080">
    <property type="component" value="Unassembled WGS sequence"/>
</dbReference>
<dbReference type="RefSeq" id="WP_067620534.1">
    <property type="nucleotide sequence ID" value="NZ_MAGO01000015.1"/>
</dbReference>
<evidence type="ECO:0000256" key="7">
    <source>
        <dbReference type="ARBA" id="ARBA00023012"/>
    </source>
</evidence>
<dbReference type="STRING" id="1156395.DBT_2317"/>
<dbReference type="Pfam" id="PF00512">
    <property type="entry name" value="HisKA"/>
    <property type="match status" value="1"/>
</dbReference>
<dbReference type="FunFam" id="3.30.565.10:FF:000006">
    <property type="entry name" value="Sensor histidine kinase WalK"/>
    <property type="match status" value="1"/>
</dbReference>
<evidence type="ECO:0000256" key="9">
    <source>
        <dbReference type="SAM" id="Phobius"/>
    </source>
</evidence>
<feature type="domain" description="HAMP" evidence="11">
    <location>
        <begin position="217"/>
        <end position="269"/>
    </location>
</feature>
<comment type="catalytic activity">
    <reaction evidence="1">
        <text>ATP + protein L-histidine = ADP + protein N-phospho-L-histidine.</text>
        <dbReference type="EC" id="2.7.13.3"/>
    </reaction>
</comment>
<keyword evidence="9" id="KW-0812">Transmembrane</keyword>
<dbReference type="PANTHER" id="PTHR43711">
    <property type="entry name" value="TWO-COMPONENT HISTIDINE KINASE"/>
    <property type="match status" value="1"/>
</dbReference>
<feature type="transmembrane region" description="Helical" evidence="9">
    <location>
        <begin position="193"/>
        <end position="215"/>
    </location>
</feature>
<evidence type="ECO:0000256" key="5">
    <source>
        <dbReference type="ARBA" id="ARBA00022679"/>
    </source>
</evidence>
<evidence type="ECO:0000256" key="1">
    <source>
        <dbReference type="ARBA" id="ARBA00000085"/>
    </source>
</evidence>
<proteinExistence type="predicted"/>
<dbReference type="InterPro" id="IPR036890">
    <property type="entry name" value="HATPase_C_sf"/>
</dbReference>
<dbReference type="InterPro" id="IPR003660">
    <property type="entry name" value="HAMP_dom"/>
</dbReference>
<dbReference type="InterPro" id="IPR003661">
    <property type="entry name" value="HisK_dim/P_dom"/>
</dbReference>
<dbReference type="InterPro" id="IPR021796">
    <property type="entry name" value="Tll0287-like_dom"/>
</dbReference>
<sequence length="521" mass="59045">MGRKINIRIKILVGLVAILMSFWVSFLSWTYLQDKRLSIRELDHQALGIYHYIVLSRRWIAKQAGIFIKEGEDSYALLTPTEFTRELADYSQRILPFSIDISIAETDNPEFQPGEFEKKAMQAFSSGAVSHTWTIYEKKNGEKEFWFVAPLYFTNECNSCHVKSNEIIKKAVFGCISIKLPAEKILSSIKQRFLTNLFLFLTTLFLAVVFLWAMLTKLVLTPLDKLSQIAQKVREGDLKARVKIGVSPEWESVAESFNDMITAIEEQNVRLEKAVEDAVSRLKITNEELKKANAYKSAFFSNITHDLKTPITAIKGASEILAKKLQGNPQLLSYVDIIARNVQKLSKMVQDLLICAKLESGRSDLHFEENNICEVIEDSILMLMPIAWDKEVKIHYSVPEKPVLVKSDRAMIDQLFTNLISNAIKFSPKGETVDVTLEVMENKCKIFVEDAGPGIPEDDWEKVFQKFYRAKGATSQEGMGLGLAISKFIVDAHKGEIRVSRSKRGGTLVTVTLPIKSSEHF</sequence>
<organism evidence="12 13">
    <name type="scientific">Dissulfuribacter thermophilus</name>
    <dbReference type="NCBI Taxonomy" id="1156395"/>
    <lineage>
        <taxon>Bacteria</taxon>
        <taxon>Pseudomonadati</taxon>
        <taxon>Thermodesulfobacteriota</taxon>
        <taxon>Dissulfuribacteria</taxon>
        <taxon>Dissulfuribacterales</taxon>
        <taxon>Dissulfuribacteraceae</taxon>
        <taxon>Dissulfuribacter</taxon>
    </lineage>
</organism>
<dbReference type="CDD" id="cd06225">
    <property type="entry name" value="HAMP"/>
    <property type="match status" value="1"/>
</dbReference>
<dbReference type="Gene3D" id="1.10.287.130">
    <property type="match status" value="1"/>
</dbReference>
<keyword evidence="6 12" id="KW-0418">Kinase</keyword>
<feature type="coiled-coil region" evidence="8">
    <location>
        <begin position="254"/>
        <end position="292"/>
    </location>
</feature>
<keyword evidence="9" id="KW-0472">Membrane</keyword>
<dbReference type="SUPFAM" id="SSF55874">
    <property type="entry name" value="ATPase domain of HSP90 chaperone/DNA topoisomerase II/histidine kinase"/>
    <property type="match status" value="1"/>
</dbReference>
<dbReference type="OrthoDB" id="9770955at2"/>
<comment type="subcellular location">
    <subcellularLocation>
        <location evidence="2">Membrane</location>
    </subcellularLocation>
</comment>
<dbReference type="SUPFAM" id="SSF158472">
    <property type="entry name" value="HAMP domain-like"/>
    <property type="match status" value="1"/>
</dbReference>
<comment type="caution">
    <text evidence="12">The sequence shown here is derived from an EMBL/GenBank/DDBJ whole genome shotgun (WGS) entry which is preliminary data.</text>
</comment>
<dbReference type="CDD" id="cd00082">
    <property type="entry name" value="HisKA"/>
    <property type="match status" value="1"/>
</dbReference>
<dbReference type="SMART" id="SM00387">
    <property type="entry name" value="HATPase_c"/>
    <property type="match status" value="1"/>
</dbReference>
<evidence type="ECO:0000259" key="11">
    <source>
        <dbReference type="PROSITE" id="PS50885"/>
    </source>
</evidence>
<dbReference type="Gene3D" id="3.30.565.10">
    <property type="entry name" value="Histidine kinase-like ATPase, C-terminal domain"/>
    <property type="match status" value="1"/>
</dbReference>
<evidence type="ECO:0000313" key="13">
    <source>
        <dbReference type="Proteomes" id="UP000093080"/>
    </source>
</evidence>
<feature type="domain" description="Histidine kinase" evidence="10">
    <location>
        <begin position="302"/>
        <end position="517"/>
    </location>
</feature>
<dbReference type="SMART" id="SM00304">
    <property type="entry name" value="HAMP"/>
    <property type="match status" value="1"/>
</dbReference>
<dbReference type="EC" id="2.7.13.3" evidence="3"/>
<feature type="transmembrane region" description="Helical" evidence="9">
    <location>
        <begin position="12"/>
        <end position="32"/>
    </location>
</feature>
<keyword evidence="13" id="KW-1185">Reference proteome</keyword>
<evidence type="ECO:0000313" key="12">
    <source>
        <dbReference type="EMBL" id="OCC14245.1"/>
    </source>
</evidence>
<dbReference type="AlphaFoldDB" id="A0A1B9F350"/>
<dbReference type="SUPFAM" id="SSF47384">
    <property type="entry name" value="Homodimeric domain of signal transducing histidine kinase"/>
    <property type="match status" value="1"/>
</dbReference>
<dbReference type="PANTHER" id="PTHR43711:SF1">
    <property type="entry name" value="HISTIDINE KINASE 1"/>
    <property type="match status" value="1"/>
</dbReference>
<protein>
    <recommendedName>
        <fullName evidence="3">histidine kinase</fullName>
        <ecNumber evidence="3">2.7.13.3</ecNumber>
    </recommendedName>
</protein>